<dbReference type="SUPFAM" id="SSF109709">
    <property type="entry name" value="KorB DNA-binding domain-like"/>
    <property type="match status" value="1"/>
</dbReference>
<organism evidence="3 4">
    <name type="scientific">Mesorhizobium japonicum</name>
    <dbReference type="NCBI Taxonomy" id="2066070"/>
    <lineage>
        <taxon>Bacteria</taxon>
        <taxon>Pseudomonadati</taxon>
        <taxon>Pseudomonadota</taxon>
        <taxon>Alphaproteobacteria</taxon>
        <taxon>Hyphomicrobiales</taxon>
        <taxon>Phyllobacteriaceae</taxon>
        <taxon>Mesorhizobium</taxon>
    </lineage>
</organism>
<feature type="domain" description="ParB-like N-terminal" evidence="2">
    <location>
        <begin position="65"/>
        <end position="156"/>
    </location>
</feature>
<dbReference type="Proteomes" id="UP000275436">
    <property type="component" value="Unassembled WGS sequence"/>
</dbReference>
<dbReference type="PANTHER" id="PTHR33375:SF1">
    <property type="entry name" value="CHROMOSOME-PARTITIONING PROTEIN PARB-RELATED"/>
    <property type="match status" value="1"/>
</dbReference>
<dbReference type="EMBL" id="QKOD01000015">
    <property type="protein sequence ID" value="RNJ41833.1"/>
    <property type="molecule type" value="Genomic_DNA"/>
</dbReference>
<name>A0A3M9X1P0_9HYPH</name>
<accession>A0A3M9X1P0</accession>
<gene>
    <name evidence="3" type="primary">repB</name>
    <name evidence="3" type="ORF">DNR46_31640</name>
</gene>
<dbReference type="InterPro" id="IPR011111">
    <property type="entry name" value="Plasmid_RepB"/>
</dbReference>
<dbReference type="NCBIfam" id="TIGR00180">
    <property type="entry name" value="parB_part"/>
    <property type="match status" value="1"/>
</dbReference>
<dbReference type="InterPro" id="IPR050336">
    <property type="entry name" value="Chromosome_partition/occlusion"/>
</dbReference>
<dbReference type="CDD" id="cd16405">
    <property type="entry name" value="RepB_like_N"/>
    <property type="match status" value="1"/>
</dbReference>
<proteinExistence type="inferred from homology"/>
<dbReference type="GO" id="GO:0003677">
    <property type="term" value="F:DNA binding"/>
    <property type="evidence" value="ECO:0007669"/>
    <property type="project" value="InterPro"/>
</dbReference>
<dbReference type="AlphaFoldDB" id="A0A3M9X1P0"/>
<evidence type="ECO:0000259" key="2">
    <source>
        <dbReference type="SMART" id="SM00470"/>
    </source>
</evidence>
<sequence>MSRRDVLNGIFADTTRELAAANFSKEADGGRVLAGPVRTMGLALDRMDQEARELREALKSGERVVELDPELIDGSFVRDRLDGEVPATDDIVRSIEENGQEVPILVRQHPDLEGRYQVAYGHRRLRAVRLLGRKVRAVVRPLSDNELVVAQGIENTARKDLSYIERAVFALSLETHGFGRDLIMQALSTDKTELSKLLSVAKGIPGSLVKAIGAAPSMGRRRWMDIAEKITDPKAMEVARNAIHRPEFEALGSDERFMMVLAEVSKKPQREQTISEWKPNGGKVAAKIKDTGRAYTLSLKTAEADEGFGAYLTKRLDDLYADWQANRKSKQE</sequence>
<dbReference type="Gene3D" id="1.10.10.2830">
    <property type="match status" value="1"/>
</dbReference>
<dbReference type="RefSeq" id="WP_123170120.1">
    <property type="nucleotide sequence ID" value="NZ_QKOD01000015.1"/>
</dbReference>
<comment type="similarity">
    <text evidence="1">Belongs to the ParB family.</text>
</comment>
<evidence type="ECO:0000256" key="1">
    <source>
        <dbReference type="ARBA" id="ARBA00006295"/>
    </source>
</evidence>
<dbReference type="InterPro" id="IPR004437">
    <property type="entry name" value="ParB/RepB/Spo0J"/>
</dbReference>
<dbReference type="GO" id="GO:0005694">
    <property type="term" value="C:chromosome"/>
    <property type="evidence" value="ECO:0007669"/>
    <property type="project" value="TreeGrafter"/>
</dbReference>
<dbReference type="SUPFAM" id="SSF110849">
    <property type="entry name" value="ParB/Sulfiredoxin"/>
    <property type="match status" value="1"/>
</dbReference>
<dbReference type="Gene3D" id="3.90.1530.30">
    <property type="match status" value="1"/>
</dbReference>
<dbReference type="InterPro" id="IPR017819">
    <property type="entry name" value="Plasmid_partition_RepB"/>
</dbReference>
<dbReference type="PANTHER" id="PTHR33375">
    <property type="entry name" value="CHROMOSOME-PARTITIONING PROTEIN PARB-RELATED"/>
    <property type="match status" value="1"/>
</dbReference>
<protein>
    <submittedName>
        <fullName evidence="3">Plasmid partitioning protein RepB</fullName>
    </submittedName>
</protein>
<dbReference type="GO" id="GO:0007059">
    <property type="term" value="P:chromosome segregation"/>
    <property type="evidence" value="ECO:0007669"/>
    <property type="project" value="TreeGrafter"/>
</dbReference>
<dbReference type="NCBIfam" id="TIGR03454">
    <property type="entry name" value="partition_RepB"/>
    <property type="match status" value="1"/>
</dbReference>
<dbReference type="Pfam" id="PF07506">
    <property type="entry name" value="RepB"/>
    <property type="match status" value="1"/>
</dbReference>
<evidence type="ECO:0000313" key="4">
    <source>
        <dbReference type="Proteomes" id="UP000275436"/>
    </source>
</evidence>
<dbReference type="InterPro" id="IPR003115">
    <property type="entry name" value="ParB_N"/>
</dbReference>
<dbReference type="SMART" id="SM00470">
    <property type="entry name" value="ParB"/>
    <property type="match status" value="1"/>
</dbReference>
<evidence type="ECO:0000313" key="3">
    <source>
        <dbReference type="EMBL" id="RNJ41833.1"/>
    </source>
</evidence>
<dbReference type="InterPro" id="IPR037972">
    <property type="entry name" value="RepB_N"/>
</dbReference>
<dbReference type="InterPro" id="IPR036086">
    <property type="entry name" value="ParB/Sulfiredoxin_sf"/>
</dbReference>
<reference evidence="3 4" key="1">
    <citation type="journal article" date="2018" name="Mol. Plant Microbe Interact.">
        <title>Taxonomically Different Co-Microsymbionts of a Relict Legume, Oxytropis popoviana, Have Complementary Sets of Symbiotic Genes and Together Increase the Efficiency of Plant Nodulation.</title>
        <authorList>
            <person name="Safronova V."/>
            <person name="Belimov A."/>
            <person name="Sazanova A."/>
            <person name="Chirak E."/>
            <person name="Verkhozina A."/>
            <person name="Kuznetsova I."/>
            <person name="Andronov E."/>
            <person name="Puhalsky J."/>
            <person name="Tikhonovich I."/>
        </authorList>
    </citation>
    <scope>NUCLEOTIDE SEQUENCE [LARGE SCALE GENOMIC DNA]</scope>
    <source>
        <strain evidence="3 4">Opo-235</strain>
    </source>
</reference>
<comment type="caution">
    <text evidence="3">The sequence shown here is derived from an EMBL/GenBank/DDBJ whole genome shotgun (WGS) entry which is preliminary data.</text>
</comment>
<dbReference type="Pfam" id="PF02195">
    <property type="entry name" value="ParB_N"/>
    <property type="match status" value="1"/>
</dbReference>